<organism evidence="1 2">
    <name type="scientific">Trema orientale</name>
    <name type="common">Charcoal tree</name>
    <name type="synonym">Celtis orientalis</name>
    <dbReference type="NCBI Taxonomy" id="63057"/>
    <lineage>
        <taxon>Eukaryota</taxon>
        <taxon>Viridiplantae</taxon>
        <taxon>Streptophyta</taxon>
        <taxon>Embryophyta</taxon>
        <taxon>Tracheophyta</taxon>
        <taxon>Spermatophyta</taxon>
        <taxon>Magnoliopsida</taxon>
        <taxon>eudicotyledons</taxon>
        <taxon>Gunneridae</taxon>
        <taxon>Pentapetalae</taxon>
        <taxon>rosids</taxon>
        <taxon>fabids</taxon>
        <taxon>Rosales</taxon>
        <taxon>Cannabaceae</taxon>
        <taxon>Trema</taxon>
    </lineage>
</organism>
<comment type="caution">
    <text evidence="1">The sequence shown here is derived from an EMBL/GenBank/DDBJ whole genome shotgun (WGS) entry which is preliminary data.</text>
</comment>
<reference evidence="2" key="1">
    <citation type="submission" date="2016-06" db="EMBL/GenBank/DDBJ databases">
        <title>Parallel loss of symbiosis genes in relatives of nitrogen-fixing non-legume Parasponia.</title>
        <authorList>
            <person name="Van Velzen R."/>
            <person name="Holmer R."/>
            <person name="Bu F."/>
            <person name="Rutten L."/>
            <person name="Van Zeijl A."/>
            <person name="Liu W."/>
            <person name="Santuari L."/>
            <person name="Cao Q."/>
            <person name="Sharma T."/>
            <person name="Shen D."/>
            <person name="Roswanjaya Y."/>
            <person name="Wardhani T."/>
            <person name="Kalhor M.S."/>
            <person name="Jansen J."/>
            <person name="Van den Hoogen J."/>
            <person name="Gungor B."/>
            <person name="Hartog M."/>
            <person name="Hontelez J."/>
            <person name="Verver J."/>
            <person name="Yang W.-C."/>
            <person name="Schijlen E."/>
            <person name="Repin R."/>
            <person name="Schilthuizen M."/>
            <person name="Schranz E."/>
            <person name="Heidstra R."/>
            <person name="Miyata K."/>
            <person name="Fedorova E."/>
            <person name="Kohlen W."/>
            <person name="Bisseling T."/>
            <person name="Smit S."/>
            <person name="Geurts R."/>
        </authorList>
    </citation>
    <scope>NUCLEOTIDE SEQUENCE [LARGE SCALE GENOMIC DNA]</scope>
    <source>
        <strain evidence="2">cv. RG33-2</strain>
    </source>
</reference>
<evidence type="ECO:0000313" key="1">
    <source>
        <dbReference type="EMBL" id="PON36429.1"/>
    </source>
</evidence>
<gene>
    <name evidence="1" type="ORF">TorRG33x02_349330</name>
</gene>
<dbReference type="InParanoid" id="A0A2P5AIQ6"/>
<keyword evidence="2" id="KW-1185">Reference proteome</keyword>
<protein>
    <submittedName>
        <fullName evidence="1">Uncharacterized protein</fullName>
    </submittedName>
</protein>
<evidence type="ECO:0000313" key="2">
    <source>
        <dbReference type="Proteomes" id="UP000237000"/>
    </source>
</evidence>
<proteinExistence type="predicted"/>
<dbReference type="Proteomes" id="UP000237000">
    <property type="component" value="Unassembled WGS sequence"/>
</dbReference>
<accession>A0A2P5AIQ6</accession>
<dbReference type="EMBL" id="JXTC01000831">
    <property type="protein sequence ID" value="PON36429.1"/>
    <property type="molecule type" value="Genomic_DNA"/>
</dbReference>
<name>A0A2P5AIQ6_TREOI</name>
<sequence length="52" mass="5781">IAQHHSVLFVGGRRVKPDSSRQKLSFGGRDPRLRNFCLRCDISGQKSLSTAP</sequence>
<feature type="non-terminal residue" evidence="1">
    <location>
        <position position="1"/>
    </location>
</feature>
<dbReference type="AlphaFoldDB" id="A0A2P5AIQ6"/>